<evidence type="ECO:0000313" key="14">
    <source>
        <dbReference type="Proteomes" id="UP000516072"/>
    </source>
</evidence>
<dbReference type="GO" id="GO:0071949">
    <property type="term" value="F:FAD binding"/>
    <property type="evidence" value="ECO:0007669"/>
    <property type="project" value="TreeGrafter"/>
</dbReference>
<proteinExistence type="inferred from homology"/>
<dbReference type="Pfam" id="PF02219">
    <property type="entry name" value="MTHFR"/>
    <property type="match status" value="1"/>
</dbReference>
<dbReference type="GO" id="GO:0005829">
    <property type="term" value="C:cytosol"/>
    <property type="evidence" value="ECO:0007669"/>
    <property type="project" value="InterPro"/>
</dbReference>
<dbReference type="CDD" id="cd00537">
    <property type="entry name" value="MTHFR"/>
    <property type="match status" value="1"/>
</dbReference>
<keyword evidence="4" id="KW-0028">Amino-acid biosynthesis</keyword>
<dbReference type="EMBL" id="LR778175">
    <property type="protein sequence ID" value="CAB1277157.1"/>
    <property type="molecule type" value="Genomic_DNA"/>
</dbReference>
<dbReference type="KEGG" id="ntg:NSCAC_1530"/>
<gene>
    <name evidence="13" type="primary">metF</name>
    <name evidence="13" type="ORF">NSCAC_1530</name>
</gene>
<comment type="pathway">
    <text evidence="2 12">One-carbon metabolism; tetrahydrofolate interconversion.</text>
</comment>
<evidence type="ECO:0000256" key="11">
    <source>
        <dbReference type="ARBA" id="ARBA00048628"/>
    </source>
</evidence>
<evidence type="ECO:0000256" key="8">
    <source>
        <dbReference type="ARBA" id="ARBA00023027"/>
    </source>
</evidence>
<keyword evidence="9" id="KW-0486">Methionine biosynthesis</keyword>
<name>A0A7G1QBE8_9GAMM</name>
<dbReference type="AlphaFoldDB" id="A0A7G1QBE8"/>
<evidence type="ECO:0000313" key="13">
    <source>
        <dbReference type="EMBL" id="CAB1277157.1"/>
    </source>
</evidence>
<evidence type="ECO:0000256" key="4">
    <source>
        <dbReference type="ARBA" id="ARBA00022605"/>
    </source>
</evidence>
<dbReference type="InterPro" id="IPR003171">
    <property type="entry name" value="Mehydrof_redctse-like"/>
</dbReference>
<dbReference type="PANTHER" id="PTHR45754">
    <property type="entry name" value="METHYLENETETRAHYDROFOLATE REDUCTASE"/>
    <property type="match status" value="1"/>
</dbReference>
<comment type="similarity">
    <text evidence="3 12">Belongs to the methylenetetrahydrofolate reductase family.</text>
</comment>
<keyword evidence="8" id="KW-0520">NAD</keyword>
<evidence type="ECO:0000256" key="2">
    <source>
        <dbReference type="ARBA" id="ARBA00004777"/>
    </source>
</evidence>
<evidence type="ECO:0000256" key="1">
    <source>
        <dbReference type="ARBA" id="ARBA00001974"/>
    </source>
</evidence>
<keyword evidence="5 12" id="KW-0285">Flavoprotein</keyword>
<comment type="cofactor">
    <cofactor evidence="1 12">
        <name>FAD</name>
        <dbReference type="ChEBI" id="CHEBI:57692"/>
    </cofactor>
</comment>
<dbReference type="UniPathway" id="UPA00193"/>
<evidence type="ECO:0000256" key="7">
    <source>
        <dbReference type="ARBA" id="ARBA00023002"/>
    </source>
</evidence>
<dbReference type="InterPro" id="IPR029041">
    <property type="entry name" value="FAD-linked_oxidoreductase-like"/>
</dbReference>
<evidence type="ECO:0000256" key="9">
    <source>
        <dbReference type="ARBA" id="ARBA00023167"/>
    </source>
</evidence>
<comment type="catalytic activity">
    <reaction evidence="11">
        <text>(6S)-5-methyl-5,6,7,8-tetrahydrofolate + NAD(+) = (6R)-5,10-methylene-5,6,7,8-tetrahydrofolate + NADH + H(+)</text>
        <dbReference type="Rhea" id="RHEA:19821"/>
        <dbReference type="ChEBI" id="CHEBI:15378"/>
        <dbReference type="ChEBI" id="CHEBI:15636"/>
        <dbReference type="ChEBI" id="CHEBI:18608"/>
        <dbReference type="ChEBI" id="CHEBI:57540"/>
        <dbReference type="ChEBI" id="CHEBI:57945"/>
        <dbReference type="EC" id="1.5.1.54"/>
    </reaction>
    <physiologicalReaction direction="right-to-left" evidence="11">
        <dbReference type="Rhea" id="RHEA:19823"/>
    </physiologicalReaction>
</comment>
<dbReference type="PANTHER" id="PTHR45754:SF3">
    <property type="entry name" value="METHYLENETETRAHYDROFOLATE REDUCTASE (NADPH)"/>
    <property type="match status" value="1"/>
</dbReference>
<dbReference type="InterPro" id="IPR004620">
    <property type="entry name" value="MTHF_reductase_bac"/>
</dbReference>
<protein>
    <recommendedName>
        <fullName evidence="12">Methylenetetrahydrofolate reductase</fullName>
        <ecNumber evidence="12">1.5.1.54</ecNumber>
    </recommendedName>
</protein>
<dbReference type="EC" id="1.5.1.54" evidence="12"/>
<keyword evidence="7 12" id="KW-0560">Oxidoreductase</keyword>
<evidence type="ECO:0000256" key="5">
    <source>
        <dbReference type="ARBA" id="ARBA00022630"/>
    </source>
</evidence>
<evidence type="ECO:0000256" key="3">
    <source>
        <dbReference type="ARBA" id="ARBA00006743"/>
    </source>
</evidence>
<reference evidence="13 14" key="1">
    <citation type="submission" date="2020-03" db="EMBL/GenBank/DDBJ databases">
        <authorList>
            <person name="Picone N."/>
        </authorList>
    </citation>
    <scope>NUCLEOTIDE SEQUENCE [LARGE SCALE GENOMIC DNA]</scope>
    <source>
        <strain evidence="13">NSCAC1</strain>
    </source>
</reference>
<sequence>MNAQKEKDLIFSCEFFPPRTEKGITKLKEVREQLAVIDPRYYSVTFGAGGSTRDRTFETVIEIQGSRIEAAPHLSCIGVSRNEIKNTLTTYKQHEVSHVVALRGDLPSGTVGYGDFHYANHLVEFIREQTGDYFHIEVGAYPEVHPQAKSAQADLINFKCKVDAGADGAVTQYFYNLDAYLRFVDSCLGLGISIPIVPGIMPIHHYPQLARFSDMCGAEIPRWLRKRLEDFKEDEDEALLSFTTDVLSHLCQKLLDAGAPGLHFYTLNRAEPTLAIWHNLGLSTKK</sequence>
<comment type="pathway">
    <text evidence="10">Amino-acid biosynthesis; L-methionine biosynthesis via de novo pathway.</text>
</comment>
<dbReference type="SUPFAM" id="SSF51730">
    <property type="entry name" value="FAD-linked oxidoreductase"/>
    <property type="match status" value="1"/>
</dbReference>
<keyword evidence="14" id="KW-1185">Reference proteome</keyword>
<dbReference type="GO" id="GO:0106312">
    <property type="term" value="F:methylenetetrahydrofolate reductase (NADH) activity"/>
    <property type="evidence" value="ECO:0007669"/>
    <property type="project" value="UniProtKB-EC"/>
</dbReference>
<dbReference type="Proteomes" id="UP000516072">
    <property type="component" value="Chromosome"/>
</dbReference>
<evidence type="ECO:0000256" key="12">
    <source>
        <dbReference type="RuleBase" id="RU003862"/>
    </source>
</evidence>
<evidence type="ECO:0000256" key="6">
    <source>
        <dbReference type="ARBA" id="ARBA00022827"/>
    </source>
</evidence>
<dbReference type="RefSeq" id="WP_197744193.1">
    <property type="nucleotide sequence ID" value="NZ_LR778175.1"/>
</dbReference>
<dbReference type="GO" id="GO:0009086">
    <property type="term" value="P:methionine biosynthetic process"/>
    <property type="evidence" value="ECO:0007669"/>
    <property type="project" value="UniProtKB-KW"/>
</dbReference>
<dbReference type="NCBIfam" id="TIGR00676">
    <property type="entry name" value="fadh2"/>
    <property type="match status" value="1"/>
</dbReference>
<keyword evidence="6 12" id="KW-0274">FAD</keyword>
<dbReference type="Gene3D" id="3.20.20.220">
    <property type="match status" value="1"/>
</dbReference>
<organism evidence="13 14">
    <name type="scientific">Candidatus Nitrosacidococcus tergens</name>
    <dbReference type="NCBI Taxonomy" id="553981"/>
    <lineage>
        <taxon>Bacteria</taxon>
        <taxon>Pseudomonadati</taxon>
        <taxon>Pseudomonadota</taxon>
        <taxon>Gammaproteobacteria</taxon>
        <taxon>Chromatiales</taxon>
        <taxon>Chromatiaceae</taxon>
        <taxon>Candidatus Nitrosacidococcus</taxon>
    </lineage>
</organism>
<evidence type="ECO:0000256" key="10">
    <source>
        <dbReference type="ARBA" id="ARBA00034478"/>
    </source>
</evidence>
<accession>A0A7G1QBE8</accession>
<dbReference type="GO" id="GO:0035999">
    <property type="term" value="P:tetrahydrofolate interconversion"/>
    <property type="evidence" value="ECO:0007669"/>
    <property type="project" value="UniProtKB-UniPathway"/>
</dbReference>